<dbReference type="AlphaFoldDB" id="A0A7W3IGJ3"/>
<accession>A0A7W3IGJ3</accession>
<dbReference type="InterPro" id="IPR012373">
    <property type="entry name" value="Ferrdict_sens_TM"/>
</dbReference>
<dbReference type="RefSeq" id="WP_182338171.1">
    <property type="nucleotide sequence ID" value="NZ_JACGXS010000001.1"/>
</dbReference>
<organism evidence="3 4">
    <name type="scientific">Stenotrophomonas tumulicola</name>
    <dbReference type="NCBI Taxonomy" id="1685415"/>
    <lineage>
        <taxon>Bacteria</taxon>
        <taxon>Pseudomonadati</taxon>
        <taxon>Pseudomonadota</taxon>
        <taxon>Gammaproteobacteria</taxon>
        <taxon>Lysobacterales</taxon>
        <taxon>Lysobacteraceae</taxon>
        <taxon>Stenotrophomonas</taxon>
    </lineage>
</organism>
<evidence type="ECO:0000313" key="4">
    <source>
        <dbReference type="Proteomes" id="UP000547058"/>
    </source>
</evidence>
<proteinExistence type="predicted"/>
<dbReference type="InterPro" id="IPR006860">
    <property type="entry name" value="FecR"/>
</dbReference>
<evidence type="ECO:0000313" key="3">
    <source>
        <dbReference type="EMBL" id="MBA8680990.1"/>
    </source>
</evidence>
<dbReference type="Pfam" id="PF16220">
    <property type="entry name" value="DUF4880"/>
    <property type="match status" value="1"/>
</dbReference>
<gene>
    <name evidence="3" type="ORF">H4O11_04120</name>
</gene>
<dbReference type="EMBL" id="JACGXS010000001">
    <property type="protein sequence ID" value="MBA8680990.1"/>
    <property type="molecule type" value="Genomic_DNA"/>
</dbReference>
<dbReference type="Proteomes" id="UP000547058">
    <property type="component" value="Unassembled WGS sequence"/>
</dbReference>
<feature type="domain" description="FecR N-terminal" evidence="2">
    <location>
        <begin position="19"/>
        <end position="61"/>
    </location>
</feature>
<evidence type="ECO:0000259" key="1">
    <source>
        <dbReference type="Pfam" id="PF04773"/>
    </source>
</evidence>
<dbReference type="Pfam" id="PF04773">
    <property type="entry name" value="FecR"/>
    <property type="match status" value="1"/>
</dbReference>
<reference evidence="3 4" key="1">
    <citation type="submission" date="2020-08" db="EMBL/GenBank/DDBJ databases">
        <title>Stenotrophomonas tumulicola JCM 30961.</title>
        <authorList>
            <person name="Deng Y."/>
        </authorList>
    </citation>
    <scope>NUCLEOTIDE SEQUENCE [LARGE SCALE GENOMIC DNA]</scope>
    <source>
        <strain evidence="3 4">JCM 30961</strain>
    </source>
</reference>
<comment type="caution">
    <text evidence="3">The sequence shown here is derived from an EMBL/GenBank/DDBJ whole genome shotgun (WGS) entry which is preliminary data.</text>
</comment>
<dbReference type="Gene3D" id="2.60.120.1440">
    <property type="match status" value="1"/>
</dbReference>
<feature type="domain" description="FecR protein" evidence="1">
    <location>
        <begin position="118"/>
        <end position="210"/>
    </location>
</feature>
<name>A0A7W3IGJ3_9GAMM</name>
<dbReference type="GO" id="GO:0016989">
    <property type="term" value="F:sigma factor antagonist activity"/>
    <property type="evidence" value="ECO:0007669"/>
    <property type="project" value="TreeGrafter"/>
</dbReference>
<protein>
    <submittedName>
        <fullName evidence="3">DUF4880 domain-containing protein</fullName>
    </submittedName>
</protein>
<dbReference type="PIRSF" id="PIRSF018266">
    <property type="entry name" value="FecR"/>
    <property type="match status" value="1"/>
</dbReference>
<sequence>MAHDATADVPPRFADAVLDAAAAWLTELMSGQATEQDIQQWRQWRAADPEHERAWQHLERVTGRIALLDRRAAVASLSPQPRPTARRQALKAIAALGISGAGGFALVRSPHGRQALADVRTAKSEQRTLALGPGMTAVLNTHSALNLSLQDARRHVELLSGEVMIDTQHAAADASVLLRTPFARVDFMHALVQARRFDDYTWVAVHAGAAAVSLQSGAATTALAAGEAIRLGARAAKPIEQLAPTAGAWRDGQLIVDDMPLAIFLAELSRYRPGVIRCDPRVGQRLVSGVFPLQDTDAVLKALSSALSVRVRQRTAWWVVVGPA</sequence>
<dbReference type="PANTHER" id="PTHR30273">
    <property type="entry name" value="PERIPLASMIC SIGNAL SENSOR AND SIGMA FACTOR ACTIVATOR FECR-RELATED"/>
    <property type="match status" value="1"/>
</dbReference>
<dbReference type="InterPro" id="IPR032623">
    <property type="entry name" value="FecR_N"/>
</dbReference>
<dbReference type="PANTHER" id="PTHR30273:SF2">
    <property type="entry name" value="PROTEIN FECR"/>
    <property type="match status" value="1"/>
</dbReference>
<evidence type="ECO:0000259" key="2">
    <source>
        <dbReference type="Pfam" id="PF16220"/>
    </source>
</evidence>
<keyword evidence="4" id="KW-1185">Reference proteome</keyword>